<evidence type="ECO:0000256" key="4">
    <source>
        <dbReference type="ARBA" id="ARBA00022679"/>
    </source>
</evidence>
<feature type="domain" description="HECT" evidence="8">
    <location>
        <begin position="1099"/>
        <end position="1424"/>
    </location>
</feature>
<dbReference type="SUPFAM" id="SSF56204">
    <property type="entry name" value="Hect, E3 ligase catalytic domain"/>
    <property type="match status" value="1"/>
</dbReference>
<dbReference type="EC" id="2.3.2.26" evidence="3"/>
<feature type="compositionally biased region" description="Basic and acidic residues" evidence="7">
    <location>
        <begin position="533"/>
        <end position="545"/>
    </location>
</feature>
<dbReference type="GO" id="GO:0043161">
    <property type="term" value="P:proteasome-mediated ubiquitin-dependent protein catabolic process"/>
    <property type="evidence" value="ECO:0007669"/>
    <property type="project" value="TreeGrafter"/>
</dbReference>
<organism evidence="9 10">
    <name type="scientific">Malassezia globosa (strain ATCC MYA-4612 / CBS 7966)</name>
    <name type="common">Dandruff-associated fungus</name>
    <dbReference type="NCBI Taxonomy" id="425265"/>
    <lineage>
        <taxon>Eukaryota</taxon>
        <taxon>Fungi</taxon>
        <taxon>Dikarya</taxon>
        <taxon>Basidiomycota</taxon>
        <taxon>Ustilaginomycotina</taxon>
        <taxon>Malasseziomycetes</taxon>
        <taxon>Malasseziales</taxon>
        <taxon>Malasseziaceae</taxon>
        <taxon>Malassezia</taxon>
    </lineage>
</organism>
<dbReference type="RefSeq" id="XP_001729498.1">
    <property type="nucleotide sequence ID" value="XM_001729446.1"/>
</dbReference>
<name>A8Q9Q1_MALGO</name>
<proteinExistence type="inferred from homology"/>
<dbReference type="InterPro" id="IPR011989">
    <property type="entry name" value="ARM-like"/>
</dbReference>
<dbReference type="OrthoDB" id="423283at2759"/>
<feature type="region of interest" description="Disordered" evidence="7">
    <location>
        <begin position="533"/>
        <end position="559"/>
    </location>
</feature>
<accession>A8Q9Q1</accession>
<sequence length="1424" mass="156563">MAVHRIDFASCTKRLRRSAHDAPTRLLVLQELSEALSVATEDVFLGAFPLDALVVELLWTLGGPEPKDHLVSDRRAPDDDNDDDLAAVLASTAHDAGESEEAQIYACRCIAHMLEALPESAHCIVRRGAVRLLVGKLQEIAFIDLAEQVLQTLEKLSATHAPAIIREGGMLAVLQYLDFFGIYVQRVAMSTVANCCRHLTQATAKRALEVVPIVGQVLGYSDTRLVESACRCVCLMTQKMAEDEQALEQLMSHLLPAVCALLERGLGNETNSLPTLPNDLYTDVLDALGQAARISTSLVHSLVEHHLVSTLFVLLTGAPDPTVVVPQSALLQNFAMHSPVQIQAAVSLLQDVLPPLPQDGIFDARAYSEKAYMQKWRRAERAGCKIGELDPSLDDAPVRRQSASALKRQRAAETRAEAQRAWPHFFERYMAQLVPVFLCLYTASGSLQLRETILTAILRVLYYADAATLDGQLDKRAFASFLAGVLASQEHVICVDAALQAVELLVSRMPFLPLLLREGVVWHVEQLANDDVRERDRRADNHEEVPSSSTSSNSGSAPAPRFRFRAKLVHERLKALPEDANVAAARRMVHDLEQLAERVLSRSNLSGALHELASIIPRITSFELHVSGLVEALYECVTEDADGIDSVNGQSNVQERRALLRSALMPAKESLVACLHASLSRLEDLNVKALGGPSSLTKHLKLRLVPEETTAERLPRPYRSLTVSIHAIMTTQALHDFLKPKIQLALSPNSMSGLSGMLAALAAAAGRPDDVPRNEDNADDDVDMADDPADAAGDDVDVSDDADVITDNVAEHHNNNTAETSQEKNLDDASVDMSESGHGADIEHTDAHAASQNKNEKSTHQRAGPSYASAAQSSKSAWHLAFELNGTHLPLDATLYRCLEEQRLSTGAADIHTVKYKIVPGPPAAPSQRSEHVPMILPAHGFQQTLPNCIPNDAPYARTMQLLGALRDLWENDLSDDVFVNTKLSAKLAQQLEEPLVLASGCLPAWAVELPLMQSFLFTFDSRLRYVQMTAMGYARLLSQCDKTHMDDLLTAMSRLPRQKVRISRANLLASAVKVLELYAKGSSILEIEYFDEVGSGLGPTLEFYALVSREFQLASLQMWRNSNGASKGYVPAGQGLFPAPIDDTDPLKNKVVPLFYTLGQFVAKSLLDSRIIDVPFHPLFWRAVLARRVPCTLEILGIIDPTLSRSLRALLSMPSADLDALGMDFSMPGNERILPSASDTNDTRVTASNVNTYVQAVLDMSLRDGISQQITAFRQGFDSVMPLRSLNVFHSKELVALFGQSNEDWDESTLFRTIVPDHGFSGDSTPFRDLVCILSQLTKEERRTFVQWLTGSPRLPLGGFAALQPPFTVVRRQHEAPLKPDDYLPSVMTCVNYLKLPCYSNREVMKSRLFTAMHEGLTSFYLS</sequence>
<dbReference type="Pfam" id="PF25579">
    <property type="entry name" value="TPR_TRIP12_N"/>
    <property type="match status" value="1"/>
</dbReference>
<dbReference type="EMBL" id="AAYY01000013">
    <property type="protein sequence ID" value="EDP42284.1"/>
    <property type="molecule type" value="Genomic_DNA"/>
</dbReference>
<dbReference type="Proteomes" id="UP000008837">
    <property type="component" value="Unassembled WGS sequence"/>
</dbReference>
<dbReference type="SUPFAM" id="SSF48371">
    <property type="entry name" value="ARM repeat"/>
    <property type="match status" value="1"/>
</dbReference>
<feature type="compositionally biased region" description="Low complexity" evidence="7">
    <location>
        <begin position="547"/>
        <end position="556"/>
    </location>
</feature>
<dbReference type="InterPro" id="IPR035983">
    <property type="entry name" value="Hect_E3_ubiquitin_ligase"/>
</dbReference>
<keyword evidence="4" id="KW-0808">Transferase</keyword>
<feature type="region of interest" description="Disordered" evidence="7">
    <location>
        <begin position="766"/>
        <end position="798"/>
    </location>
</feature>
<evidence type="ECO:0000256" key="5">
    <source>
        <dbReference type="ARBA" id="ARBA00022786"/>
    </source>
</evidence>
<dbReference type="GO" id="GO:0016607">
    <property type="term" value="C:nuclear speck"/>
    <property type="evidence" value="ECO:0007669"/>
    <property type="project" value="TreeGrafter"/>
</dbReference>
<dbReference type="Pfam" id="PF00632">
    <property type="entry name" value="HECT"/>
    <property type="match status" value="1"/>
</dbReference>
<dbReference type="Gene3D" id="3.30.2160.10">
    <property type="entry name" value="Hect, E3 ligase catalytic domain"/>
    <property type="match status" value="1"/>
</dbReference>
<dbReference type="Gene3D" id="1.25.10.10">
    <property type="entry name" value="Leucine-rich Repeat Variant"/>
    <property type="match status" value="1"/>
</dbReference>
<dbReference type="PANTHER" id="PTHR45670">
    <property type="entry name" value="E3 UBIQUITIN-PROTEIN LIGASE TRIP12"/>
    <property type="match status" value="1"/>
</dbReference>
<evidence type="ECO:0000313" key="9">
    <source>
        <dbReference type="EMBL" id="EDP42284.1"/>
    </source>
</evidence>
<dbReference type="GO" id="GO:0061630">
    <property type="term" value="F:ubiquitin protein ligase activity"/>
    <property type="evidence" value="ECO:0007669"/>
    <property type="project" value="UniProtKB-EC"/>
</dbReference>
<comment type="similarity">
    <text evidence="2">Belongs to the UPL family. K-HECT subfamily.</text>
</comment>
<evidence type="ECO:0000256" key="3">
    <source>
        <dbReference type="ARBA" id="ARBA00012485"/>
    </source>
</evidence>
<dbReference type="OMA" id="FFTIHAQ"/>
<dbReference type="Gene3D" id="3.90.1750.10">
    <property type="entry name" value="Hect, E3 ligase catalytic domains"/>
    <property type="match status" value="1"/>
</dbReference>
<dbReference type="PROSITE" id="PS50237">
    <property type="entry name" value="HECT"/>
    <property type="match status" value="1"/>
</dbReference>
<dbReference type="InterPro" id="IPR016024">
    <property type="entry name" value="ARM-type_fold"/>
</dbReference>
<dbReference type="KEGG" id="mgl:MGL_3533"/>
<feature type="active site" description="Glycyl thioester intermediate" evidence="6">
    <location>
        <position position="1391"/>
    </location>
</feature>
<feature type="compositionally biased region" description="Acidic residues" evidence="7">
    <location>
        <begin position="777"/>
        <end position="798"/>
    </location>
</feature>
<evidence type="ECO:0000259" key="8">
    <source>
        <dbReference type="PROSITE" id="PS50237"/>
    </source>
</evidence>
<dbReference type="InterPro" id="IPR045322">
    <property type="entry name" value="HECTD1/TRIP12-like"/>
</dbReference>
<dbReference type="Gene3D" id="3.30.2410.10">
    <property type="entry name" value="Hect, E3 ligase catalytic domain"/>
    <property type="match status" value="1"/>
</dbReference>
<protein>
    <recommendedName>
        <fullName evidence="3">HECT-type E3 ubiquitin transferase</fullName>
        <ecNumber evidence="3">2.3.2.26</ecNumber>
    </recommendedName>
</protein>
<gene>
    <name evidence="9" type="ORF">MGL_3533</name>
</gene>
<dbReference type="VEuPathDB" id="FungiDB:MGL_3533"/>
<evidence type="ECO:0000256" key="7">
    <source>
        <dbReference type="SAM" id="MobiDB-lite"/>
    </source>
</evidence>
<dbReference type="InParanoid" id="A8Q9Q1"/>
<evidence type="ECO:0000256" key="6">
    <source>
        <dbReference type="PROSITE-ProRule" id="PRU00104"/>
    </source>
</evidence>
<keyword evidence="10" id="KW-1185">Reference proteome</keyword>
<dbReference type="GeneID" id="5853805"/>
<feature type="region of interest" description="Disordered" evidence="7">
    <location>
        <begin position="810"/>
        <end position="870"/>
    </location>
</feature>
<dbReference type="FunCoup" id="A8Q9Q1">
    <property type="interactions" value="539"/>
</dbReference>
<evidence type="ECO:0000256" key="1">
    <source>
        <dbReference type="ARBA" id="ARBA00000885"/>
    </source>
</evidence>
<comment type="caution">
    <text evidence="9">The sequence shown here is derived from an EMBL/GenBank/DDBJ whole genome shotgun (WGS) entry which is preliminary data.</text>
</comment>
<dbReference type="STRING" id="425265.A8Q9Q1"/>
<dbReference type="GO" id="GO:0000209">
    <property type="term" value="P:protein polyubiquitination"/>
    <property type="evidence" value="ECO:0007669"/>
    <property type="project" value="TreeGrafter"/>
</dbReference>
<dbReference type="SMART" id="SM00119">
    <property type="entry name" value="HECTc"/>
    <property type="match status" value="1"/>
</dbReference>
<dbReference type="PANTHER" id="PTHR45670:SF1">
    <property type="entry name" value="E3 UBIQUITIN-PROTEIN LIGASE HECTD1"/>
    <property type="match status" value="1"/>
</dbReference>
<feature type="compositionally biased region" description="Basic and acidic residues" evidence="7">
    <location>
        <begin position="838"/>
        <end position="847"/>
    </location>
</feature>
<evidence type="ECO:0000313" key="10">
    <source>
        <dbReference type="Proteomes" id="UP000008837"/>
    </source>
</evidence>
<keyword evidence="5 6" id="KW-0833">Ubl conjugation pathway</keyword>
<feature type="compositionally biased region" description="Basic and acidic residues" evidence="7">
    <location>
        <begin position="767"/>
        <end position="776"/>
    </location>
</feature>
<reference evidence="9 10" key="1">
    <citation type="journal article" date="2007" name="Proc. Natl. Acad. Sci. U.S.A.">
        <title>Dandruff-associated Malassezia genomes reveal convergent and divergent virulence traits shared with plant and human fungal pathogens.</title>
        <authorList>
            <person name="Xu J."/>
            <person name="Saunders C.W."/>
            <person name="Hu P."/>
            <person name="Grant R.A."/>
            <person name="Boekhout T."/>
            <person name="Kuramae E.E."/>
            <person name="Kronstad J.W."/>
            <person name="Deangelis Y.M."/>
            <person name="Reeder N.L."/>
            <person name="Johnstone K.R."/>
            <person name="Leland M."/>
            <person name="Fieno A.M."/>
            <person name="Begley W.M."/>
            <person name="Sun Y."/>
            <person name="Lacey M.P."/>
            <person name="Chaudhary T."/>
            <person name="Keough T."/>
            <person name="Chu L."/>
            <person name="Sears R."/>
            <person name="Yuan B."/>
            <person name="Dawson T.L.Jr."/>
        </authorList>
    </citation>
    <scope>NUCLEOTIDE SEQUENCE [LARGE SCALE GENOMIC DNA]</scope>
    <source>
        <strain evidence="10">ATCC MYA-4612 / CBS 7966</strain>
    </source>
</reference>
<dbReference type="InterPro" id="IPR057948">
    <property type="entry name" value="TPR_TRIP12_N"/>
</dbReference>
<evidence type="ECO:0000256" key="2">
    <source>
        <dbReference type="ARBA" id="ARBA00006331"/>
    </source>
</evidence>
<dbReference type="InterPro" id="IPR000569">
    <property type="entry name" value="HECT_dom"/>
</dbReference>
<comment type="catalytic activity">
    <reaction evidence="1">
        <text>S-ubiquitinyl-[E2 ubiquitin-conjugating enzyme]-L-cysteine + [acceptor protein]-L-lysine = [E2 ubiquitin-conjugating enzyme]-L-cysteine + N(6)-ubiquitinyl-[acceptor protein]-L-lysine.</text>
        <dbReference type="EC" id="2.3.2.26"/>
    </reaction>
</comment>